<dbReference type="GO" id="GO:0008270">
    <property type="term" value="F:zinc ion binding"/>
    <property type="evidence" value="ECO:0007669"/>
    <property type="project" value="UniProtKB-KW"/>
</dbReference>
<evidence type="ECO:0000256" key="6">
    <source>
        <dbReference type="ARBA" id="ARBA00022771"/>
    </source>
</evidence>
<comment type="catalytic activity">
    <reaction evidence="1">
        <text>[E2 ubiquitin-conjugating enzyme]-S-ubiquitinyl-L-cysteine + [acceptor protein]-L-lysine = [E2 ubiquitin-conjugating enzyme]-L-cysteine + [acceptor protein]-N(6)-ubiquitinyl-L-lysine.</text>
        <dbReference type="EC" id="2.3.2.31"/>
    </reaction>
</comment>
<evidence type="ECO:0000256" key="2">
    <source>
        <dbReference type="ARBA" id="ARBA00012251"/>
    </source>
</evidence>
<dbReference type="GeneID" id="6071066"/>
<evidence type="ECO:0000256" key="8">
    <source>
        <dbReference type="ARBA" id="ARBA00022833"/>
    </source>
</evidence>
<feature type="domain" description="RING-type" evidence="11">
    <location>
        <begin position="345"/>
        <end position="386"/>
    </location>
</feature>
<dbReference type="InParanoid" id="B0CT36"/>
<dbReference type="EMBL" id="DS547092">
    <property type="protein sequence ID" value="EDR13870.1"/>
    <property type="molecule type" value="Genomic_DNA"/>
</dbReference>
<dbReference type="InterPro" id="IPR017907">
    <property type="entry name" value="Znf_RING_CS"/>
</dbReference>
<evidence type="ECO:0000256" key="5">
    <source>
        <dbReference type="ARBA" id="ARBA00022737"/>
    </source>
</evidence>
<keyword evidence="5" id="KW-0677">Repeat</keyword>
<accession>B0CT36</accession>
<dbReference type="EC" id="2.3.2.31" evidence="2"/>
<evidence type="ECO:0000256" key="7">
    <source>
        <dbReference type="ARBA" id="ARBA00022786"/>
    </source>
</evidence>
<dbReference type="CDD" id="cd20335">
    <property type="entry name" value="BRcat_RBR"/>
    <property type="match status" value="1"/>
</dbReference>
<protein>
    <recommendedName>
        <fullName evidence="2">RBR-type E3 ubiquitin transferase</fullName>
        <ecNumber evidence="2">2.3.2.31</ecNumber>
    </recommendedName>
</protein>
<keyword evidence="14" id="KW-1185">Reference proteome</keyword>
<dbReference type="PROSITE" id="PS00518">
    <property type="entry name" value="ZF_RING_1"/>
    <property type="match status" value="1"/>
</dbReference>
<keyword evidence="7" id="KW-0833">Ubl conjugation pathway</keyword>
<gene>
    <name evidence="13" type="ORF">LACBIDRAFT_304985</name>
</gene>
<dbReference type="GO" id="GO:0061630">
    <property type="term" value="F:ubiquitin protein ligase activity"/>
    <property type="evidence" value="ECO:0007669"/>
    <property type="project" value="UniProtKB-EC"/>
</dbReference>
<dbReference type="InterPro" id="IPR013780">
    <property type="entry name" value="Glyco_hydro_b"/>
</dbReference>
<evidence type="ECO:0000256" key="9">
    <source>
        <dbReference type="PROSITE-ProRule" id="PRU00175"/>
    </source>
</evidence>
<feature type="domain" description="RING-type" evidence="12">
    <location>
        <begin position="341"/>
        <end position="524"/>
    </location>
</feature>
<keyword evidence="10" id="KW-0472">Membrane</keyword>
<evidence type="ECO:0000313" key="13">
    <source>
        <dbReference type="EMBL" id="EDR13870.1"/>
    </source>
</evidence>
<dbReference type="OrthoDB" id="1431934at2759"/>
<dbReference type="RefSeq" id="XP_001874429.1">
    <property type="nucleotide sequence ID" value="XM_001874394.1"/>
</dbReference>
<dbReference type="PROSITE" id="PS51873">
    <property type="entry name" value="TRIAD"/>
    <property type="match status" value="1"/>
</dbReference>
<keyword evidence="10" id="KW-0812">Transmembrane</keyword>
<dbReference type="STRING" id="486041.B0CT36"/>
<keyword evidence="8" id="KW-0862">Zinc</keyword>
<feature type="transmembrane region" description="Helical" evidence="10">
    <location>
        <begin position="99"/>
        <end position="120"/>
    </location>
</feature>
<dbReference type="Pfam" id="PF26200">
    <property type="entry name" value="Rcat_RNF216"/>
    <property type="match status" value="1"/>
</dbReference>
<dbReference type="Gene3D" id="1.20.120.1750">
    <property type="match status" value="1"/>
</dbReference>
<evidence type="ECO:0000313" key="14">
    <source>
        <dbReference type="Proteomes" id="UP000001194"/>
    </source>
</evidence>
<dbReference type="PROSITE" id="PS50089">
    <property type="entry name" value="ZF_RING_2"/>
    <property type="match status" value="1"/>
</dbReference>
<evidence type="ECO:0000256" key="10">
    <source>
        <dbReference type="SAM" id="Phobius"/>
    </source>
</evidence>
<keyword evidence="4" id="KW-0479">Metal-binding</keyword>
<evidence type="ECO:0000259" key="11">
    <source>
        <dbReference type="PROSITE" id="PS50089"/>
    </source>
</evidence>
<keyword evidence="3" id="KW-0808">Transferase</keyword>
<dbReference type="InterPro" id="IPR018957">
    <property type="entry name" value="Znf_C3HC4_RING-type"/>
</dbReference>
<dbReference type="InterPro" id="IPR031127">
    <property type="entry name" value="E3_UB_ligase_RBR"/>
</dbReference>
<dbReference type="Proteomes" id="UP000001194">
    <property type="component" value="Unassembled WGS sequence"/>
</dbReference>
<dbReference type="Pfam" id="PF01485">
    <property type="entry name" value="IBR"/>
    <property type="match status" value="1"/>
</dbReference>
<dbReference type="GO" id="GO:0016567">
    <property type="term" value="P:protein ubiquitination"/>
    <property type="evidence" value="ECO:0007669"/>
    <property type="project" value="InterPro"/>
</dbReference>
<sequence length="530" mass="58882">MSSCAIVKADGSGGVSVAVVGGLPQVLIPASELAKNGAVCPSMVTGSSSGGGKKGLCDFDSEWLGFWRHRRWVGRAHACACWVWFCWDCWLRAGMDLEGVFIGLLTYLLGLELVLNYHLIVLTARMNRWLSVLYINAAGYAGQSDNGSDGRTFRSFHYPDVLSLHIQNCPDGHVVIMVTGDDKKAVGALKVRVESLVGRERLDASYWHHSFFTAAGQRFLHQVHKTCGAYVRTDTKIQALRVYGNTKMVDKAKELIKEEVERLSLLEWVIPLKRQSVGYFVRQGLAALKEVLGEDNVSLDLASMPCRLTIKGGDEARHHLSRLLDESLTNFSLEQNHAADGDDICLICYDTVPHPESLGCGHTYCTACLRHYLTLAQDTKKFPLVCMVAFLSYLDKHPQELKYCTTPDCSQIYQSNSTKAVLQCPSCLSTICPSCHEEAHEGITCDERKFYSSPAEQERLTNEWAAMNGVKKCPTCGVWLEKTEGCNHMSCKCGAHICWRCMGVFTAETIYAHMETEHGGIYDVAPQWIN</sequence>
<dbReference type="KEGG" id="lbc:LACBIDRAFT_304985"/>
<keyword evidence="10" id="KW-1133">Transmembrane helix</keyword>
<dbReference type="PANTHER" id="PTHR11685">
    <property type="entry name" value="RBR FAMILY RING FINGER AND IBR DOMAIN-CONTAINING"/>
    <property type="match status" value="1"/>
</dbReference>
<evidence type="ECO:0000256" key="4">
    <source>
        <dbReference type="ARBA" id="ARBA00022723"/>
    </source>
</evidence>
<evidence type="ECO:0000256" key="1">
    <source>
        <dbReference type="ARBA" id="ARBA00001798"/>
    </source>
</evidence>
<dbReference type="HOGENOM" id="CLU_513938_0_0_1"/>
<reference evidence="13 14" key="1">
    <citation type="journal article" date="2008" name="Nature">
        <title>The genome of Laccaria bicolor provides insights into mycorrhizal symbiosis.</title>
        <authorList>
            <person name="Martin F."/>
            <person name="Aerts A."/>
            <person name="Ahren D."/>
            <person name="Brun A."/>
            <person name="Danchin E.G.J."/>
            <person name="Duchaussoy F."/>
            <person name="Gibon J."/>
            <person name="Kohler A."/>
            <person name="Lindquist E."/>
            <person name="Pereda V."/>
            <person name="Salamov A."/>
            <person name="Shapiro H.J."/>
            <person name="Wuyts J."/>
            <person name="Blaudez D."/>
            <person name="Buee M."/>
            <person name="Brokstein P."/>
            <person name="Canbaeck B."/>
            <person name="Cohen D."/>
            <person name="Courty P.E."/>
            <person name="Coutinho P.M."/>
            <person name="Delaruelle C."/>
            <person name="Detter J.C."/>
            <person name="Deveau A."/>
            <person name="DiFazio S."/>
            <person name="Duplessis S."/>
            <person name="Fraissinet-Tachet L."/>
            <person name="Lucic E."/>
            <person name="Frey-Klett P."/>
            <person name="Fourrey C."/>
            <person name="Feussner I."/>
            <person name="Gay G."/>
            <person name="Grimwood J."/>
            <person name="Hoegger P.J."/>
            <person name="Jain P."/>
            <person name="Kilaru S."/>
            <person name="Labbe J."/>
            <person name="Lin Y.C."/>
            <person name="Legue V."/>
            <person name="Le Tacon F."/>
            <person name="Marmeisse R."/>
            <person name="Melayah D."/>
            <person name="Montanini B."/>
            <person name="Muratet M."/>
            <person name="Nehls U."/>
            <person name="Niculita-Hirzel H."/>
            <person name="Oudot-Le Secq M.P."/>
            <person name="Peter M."/>
            <person name="Quesneville H."/>
            <person name="Rajashekar B."/>
            <person name="Reich M."/>
            <person name="Rouhier N."/>
            <person name="Schmutz J."/>
            <person name="Yin T."/>
            <person name="Chalot M."/>
            <person name="Henrissat B."/>
            <person name="Kuees U."/>
            <person name="Lucas S."/>
            <person name="Van de Peer Y."/>
            <person name="Podila G.K."/>
            <person name="Polle A."/>
            <person name="Pukkila P.J."/>
            <person name="Richardson P.M."/>
            <person name="Rouze P."/>
            <person name="Sanders I.R."/>
            <person name="Stajich J.E."/>
            <person name="Tunlid A."/>
            <person name="Tuskan G."/>
            <person name="Grigoriev I.V."/>
        </authorList>
    </citation>
    <scope>NUCLEOTIDE SEQUENCE [LARGE SCALE GENOMIC DNA]</scope>
    <source>
        <strain evidence="14">S238N-H82 / ATCC MYA-4686</strain>
    </source>
</reference>
<evidence type="ECO:0000256" key="3">
    <source>
        <dbReference type="ARBA" id="ARBA00022679"/>
    </source>
</evidence>
<name>B0CT36_LACBS</name>
<dbReference type="InterPro" id="IPR013083">
    <property type="entry name" value="Znf_RING/FYVE/PHD"/>
</dbReference>
<dbReference type="InterPro" id="IPR001841">
    <property type="entry name" value="Znf_RING"/>
</dbReference>
<dbReference type="Gene3D" id="3.30.40.10">
    <property type="entry name" value="Zinc/RING finger domain, C3HC4 (zinc finger)"/>
    <property type="match status" value="1"/>
</dbReference>
<dbReference type="AlphaFoldDB" id="B0CT36"/>
<proteinExistence type="predicted"/>
<dbReference type="Pfam" id="PF00097">
    <property type="entry name" value="zf-C3HC4"/>
    <property type="match status" value="1"/>
</dbReference>
<dbReference type="Gene3D" id="2.60.40.1180">
    <property type="entry name" value="Golgi alpha-mannosidase II"/>
    <property type="match status" value="1"/>
</dbReference>
<dbReference type="SMART" id="SM00647">
    <property type="entry name" value="IBR"/>
    <property type="match status" value="2"/>
</dbReference>
<evidence type="ECO:0000259" key="12">
    <source>
        <dbReference type="PROSITE" id="PS51873"/>
    </source>
</evidence>
<dbReference type="InterPro" id="IPR002867">
    <property type="entry name" value="IBR_dom"/>
</dbReference>
<organism evidence="14">
    <name type="scientific">Laccaria bicolor (strain S238N-H82 / ATCC MYA-4686)</name>
    <name type="common">Bicoloured deceiver</name>
    <name type="synonym">Laccaria laccata var. bicolor</name>
    <dbReference type="NCBI Taxonomy" id="486041"/>
    <lineage>
        <taxon>Eukaryota</taxon>
        <taxon>Fungi</taxon>
        <taxon>Dikarya</taxon>
        <taxon>Basidiomycota</taxon>
        <taxon>Agaricomycotina</taxon>
        <taxon>Agaricomycetes</taxon>
        <taxon>Agaricomycetidae</taxon>
        <taxon>Agaricales</taxon>
        <taxon>Agaricineae</taxon>
        <taxon>Hydnangiaceae</taxon>
        <taxon>Laccaria</taxon>
    </lineage>
</organism>
<dbReference type="InterPro" id="IPR044066">
    <property type="entry name" value="TRIAD_supradom"/>
</dbReference>
<dbReference type="SUPFAM" id="SSF57850">
    <property type="entry name" value="RING/U-box"/>
    <property type="match status" value="3"/>
</dbReference>
<keyword evidence="6 9" id="KW-0863">Zinc-finger</keyword>